<sequence length="65" mass="7408">MIDVLSLLIGIIVSIIAICVIRIICYLVAEPKLDAYILTDDEIFELKNLLREKKGMTLRPKPTQH</sequence>
<reference evidence="2" key="1">
    <citation type="journal article" date="2014" name="Front. Microbiol.">
        <title>High frequency of phylogenetically diverse reductive dehalogenase-homologous genes in deep subseafloor sedimentary metagenomes.</title>
        <authorList>
            <person name="Kawai M."/>
            <person name="Futagami T."/>
            <person name="Toyoda A."/>
            <person name="Takaki Y."/>
            <person name="Nishi S."/>
            <person name="Hori S."/>
            <person name="Arai W."/>
            <person name="Tsubouchi T."/>
            <person name="Morono Y."/>
            <person name="Uchiyama I."/>
            <person name="Ito T."/>
            <person name="Fujiyama A."/>
            <person name="Inagaki F."/>
            <person name="Takami H."/>
        </authorList>
    </citation>
    <scope>NUCLEOTIDE SEQUENCE</scope>
    <source>
        <strain evidence="2">Expedition CK06-06</strain>
    </source>
</reference>
<keyword evidence="1" id="KW-0472">Membrane</keyword>
<organism evidence="2">
    <name type="scientific">marine sediment metagenome</name>
    <dbReference type="NCBI Taxonomy" id="412755"/>
    <lineage>
        <taxon>unclassified sequences</taxon>
        <taxon>metagenomes</taxon>
        <taxon>ecological metagenomes</taxon>
    </lineage>
</organism>
<name>X0T4H8_9ZZZZ</name>
<protein>
    <submittedName>
        <fullName evidence="2">Uncharacterized protein</fullName>
    </submittedName>
</protein>
<comment type="caution">
    <text evidence="2">The sequence shown here is derived from an EMBL/GenBank/DDBJ whole genome shotgun (WGS) entry which is preliminary data.</text>
</comment>
<accession>X0T4H8</accession>
<proteinExistence type="predicted"/>
<keyword evidence="1" id="KW-0812">Transmembrane</keyword>
<keyword evidence="1" id="KW-1133">Transmembrane helix</keyword>
<gene>
    <name evidence="2" type="ORF">S01H1_31165</name>
</gene>
<dbReference type="EMBL" id="BARS01019215">
    <property type="protein sequence ID" value="GAF88403.1"/>
    <property type="molecule type" value="Genomic_DNA"/>
</dbReference>
<feature type="transmembrane region" description="Helical" evidence="1">
    <location>
        <begin position="6"/>
        <end position="29"/>
    </location>
</feature>
<dbReference type="AlphaFoldDB" id="X0T4H8"/>
<evidence type="ECO:0000313" key="2">
    <source>
        <dbReference type="EMBL" id="GAF88403.1"/>
    </source>
</evidence>
<evidence type="ECO:0000256" key="1">
    <source>
        <dbReference type="SAM" id="Phobius"/>
    </source>
</evidence>